<name>A0A2G8T0K8_9BURK</name>
<dbReference type="InterPro" id="IPR009078">
    <property type="entry name" value="Ferritin-like_SF"/>
</dbReference>
<dbReference type="SUPFAM" id="SSF47240">
    <property type="entry name" value="Ferritin-like"/>
    <property type="match status" value="1"/>
</dbReference>
<sequence>MLAHNKRLQYTVPVSKSNPGLAKLMPEQFGGPEGELAAATRYFTQAIDNKPGAGDKVH</sequence>
<keyword evidence="2" id="KW-0464">Manganese</keyword>
<dbReference type="OrthoDB" id="8334870at2"/>
<gene>
    <name evidence="3" type="ORF">CR103_12365</name>
</gene>
<keyword evidence="4" id="KW-1185">Reference proteome</keyword>
<proteinExistence type="inferred from homology"/>
<dbReference type="AlphaFoldDB" id="A0A2G8T0K8"/>
<dbReference type="InterPro" id="IPR012347">
    <property type="entry name" value="Ferritin-like"/>
</dbReference>
<evidence type="ECO:0000313" key="3">
    <source>
        <dbReference type="EMBL" id="PIL39559.1"/>
    </source>
</evidence>
<dbReference type="EMBL" id="PDOB01000017">
    <property type="protein sequence ID" value="PIL39559.1"/>
    <property type="molecule type" value="Genomic_DNA"/>
</dbReference>
<evidence type="ECO:0000256" key="2">
    <source>
        <dbReference type="PIRSR" id="PIRSR607760-1"/>
    </source>
</evidence>
<dbReference type="InterPro" id="IPR007760">
    <property type="entry name" value="Mn_catalase"/>
</dbReference>
<keyword evidence="2" id="KW-0479">Metal-binding</keyword>
<comment type="similarity">
    <text evidence="1">Belongs to the manganese catalase family.</text>
</comment>
<dbReference type="GO" id="GO:0046872">
    <property type="term" value="F:metal ion binding"/>
    <property type="evidence" value="ECO:0007669"/>
    <property type="project" value="UniProtKB-KW"/>
</dbReference>
<evidence type="ECO:0000256" key="1">
    <source>
        <dbReference type="ARBA" id="ARBA00007644"/>
    </source>
</evidence>
<feature type="binding site" evidence="2">
    <location>
        <position position="35"/>
    </location>
    <ligand>
        <name>Mn(2+)</name>
        <dbReference type="ChEBI" id="CHEBI:29035"/>
        <label>1</label>
    </ligand>
</feature>
<accession>A0A2G8T0K8</accession>
<evidence type="ECO:0000313" key="4">
    <source>
        <dbReference type="Proteomes" id="UP000228593"/>
    </source>
</evidence>
<dbReference type="Gene3D" id="1.20.1260.10">
    <property type="match status" value="1"/>
</dbReference>
<dbReference type="Proteomes" id="UP000228593">
    <property type="component" value="Unassembled WGS sequence"/>
</dbReference>
<dbReference type="Pfam" id="PF05067">
    <property type="entry name" value="Mn_catalase"/>
    <property type="match status" value="1"/>
</dbReference>
<organism evidence="3 4">
    <name type="scientific">Massilia psychrophila</name>
    <dbReference type="NCBI Taxonomy" id="1603353"/>
    <lineage>
        <taxon>Bacteria</taxon>
        <taxon>Pseudomonadati</taxon>
        <taxon>Pseudomonadota</taxon>
        <taxon>Betaproteobacteria</taxon>
        <taxon>Burkholderiales</taxon>
        <taxon>Oxalobacteraceae</taxon>
        <taxon>Telluria group</taxon>
        <taxon>Massilia</taxon>
    </lineage>
</organism>
<evidence type="ECO:0008006" key="5">
    <source>
        <dbReference type="Google" id="ProtNLM"/>
    </source>
</evidence>
<comment type="caution">
    <text evidence="3">The sequence shown here is derived from an EMBL/GenBank/DDBJ whole genome shotgun (WGS) entry which is preliminary data.</text>
</comment>
<reference evidence="3 4" key="1">
    <citation type="submission" date="2017-10" db="EMBL/GenBank/DDBJ databases">
        <title>Massilia psychrophilum sp. nov., a novel purple-pigmented bacterium isolated from Tianshan glacier, Xinjiang Municipality, China.</title>
        <authorList>
            <person name="Wang H."/>
        </authorList>
    </citation>
    <scope>NUCLEOTIDE SEQUENCE [LARGE SCALE GENOMIC DNA]</scope>
    <source>
        <strain evidence="3 4">JCM 30813</strain>
    </source>
</reference>
<comment type="cofactor">
    <cofactor evidence="2">
        <name>Mn(2+)</name>
        <dbReference type="ChEBI" id="CHEBI:29035"/>
    </cofactor>
    <text evidence="2">Binds 2 manganese ions per subunit.</text>
</comment>
<protein>
    <recommendedName>
        <fullName evidence="5">Manganese catalase</fullName>
    </recommendedName>
</protein>